<keyword evidence="3" id="KW-1185">Reference proteome</keyword>
<proteinExistence type="predicted"/>
<reference evidence="3" key="1">
    <citation type="journal article" date="2019" name="Int. J. Syst. Evol. Microbiol.">
        <title>The Global Catalogue of Microorganisms (GCM) 10K type strain sequencing project: providing services to taxonomists for standard genome sequencing and annotation.</title>
        <authorList>
            <consortium name="The Broad Institute Genomics Platform"/>
            <consortium name="The Broad Institute Genome Sequencing Center for Infectious Disease"/>
            <person name="Wu L."/>
            <person name="Ma J."/>
        </authorList>
    </citation>
    <scope>NUCLEOTIDE SEQUENCE [LARGE SCALE GENOMIC DNA]</scope>
    <source>
        <strain evidence="3">JCM 17695</strain>
    </source>
</reference>
<dbReference type="InterPro" id="IPR037401">
    <property type="entry name" value="SnoaL-like"/>
</dbReference>
<comment type="caution">
    <text evidence="2">The sequence shown here is derived from an EMBL/GenBank/DDBJ whole genome shotgun (WGS) entry which is preliminary data.</text>
</comment>
<dbReference type="Proteomes" id="UP001596512">
    <property type="component" value="Unassembled WGS sequence"/>
</dbReference>
<feature type="domain" description="SnoaL-like" evidence="1">
    <location>
        <begin position="12"/>
        <end position="111"/>
    </location>
</feature>
<sequence>MAWSEVDAVAHVERHISTWNGHDLEQILDLYTEDAVLTSPLAAAVTGSEVVAGRAALRSYFTRAFEKYPDLRFEVLDVFRGVDGVTILMIGAGGNTVAEVLTIGEDGRVTRVAAHYRC</sequence>
<evidence type="ECO:0000259" key="1">
    <source>
        <dbReference type="Pfam" id="PF12680"/>
    </source>
</evidence>
<dbReference type="Pfam" id="PF12680">
    <property type="entry name" value="SnoaL_2"/>
    <property type="match status" value="1"/>
</dbReference>
<dbReference type="InterPro" id="IPR032710">
    <property type="entry name" value="NTF2-like_dom_sf"/>
</dbReference>
<dbReference type="SUPFAM" id="SSF54427">
    <property type="entry name" value="NTF2-like"/>
    <property type="match status" value="1"/>
</dbReference>
<gene>
    <name evidence="2" type="ORF">ACFQV2_04020</name>
</gene>
<protein>
    <submittedName>
        <fullName evidence="2">Nuclear transport factor 2 family protein</fullName>
    </submittedName>
</protein>
<evidence type="ECO:0000313" key="2">
    <source>
        <dbReference type="EMBL" id="MFC7612927.1"/>
    </source>
</evidence>
<accession>A0ABW2TGR7</accession>
<dbReference type="EMBL" id="JBHTEY010000004">
    <property type="protein sequence ID" value="MFC7612927.1"/>
    <property type="molecule type" value="Genomic_DNA"/>
</dbReference>
<dbReference type="Gene3D" id="3.10.450.50">
    <property type="match status" value="1"/>
</dbReference>
<evidence type="ECO:0000313" key="3">
    <source>
        <dbReference type="Proteomes" id="UP001596512"/>
    </source>
</evidence>
<organism evidence="2 3">
    <name type="scientific">Actinokineospora soli</name>
    <dbReference type="NCBI Taxonomy" id="1048753"/>
    <lineage>
        <taxon>Bacteria</taxon>
        <taxon>Bacillati</taxon>
        <taxon>Actinomycetota</taxon>
        <taxon>Actinomycetes</taxon>
        <taxon>Pseudonocardiales</taxon>
        <taxon>Pseudonocardiaceae</taxon>
        <taxon>Actinokineospora</taxon>
    </lineage>
</organism>
<name>A0ABW2TGR7_9PSEU</name>